<protein>
    <submittedName>
        <fullName evidence="1">Mobilisation protein (MobC)</fullName>
    </submittedName>
</protein>
<keyword evidence="2" id="KW-1185">Reference proteome</keyword>
<proteinExistence type="predicted"/>
<evidence type="ECO:0000313" key="1">
    <source>
        <dbReference type="EMBL" id="SDO02924.1"/>
    </source>
</evidence>
<dbReference type="EMBL" id="FNGY01000011">
    <property type="protein sequence ID" value="SDO02924.1"/>
    <property type="molecule type" value="Genomic_DNA"/>
</dbReference>
<organism evidence="1 2">
    <name type="scientific">Pedobacter steynii</name>
    <dbReference type="NCBI Taxonomy" id="430522"/>
    <lineage>
        <taxon>Bacteria</taxon>
        <taxon>Pseudomonadati</taxon>
        <taxon>Bacteroidota</taxon>
        <taxon>Sphingobacteriia</taxon>
        <taxon>Sphingobacteriales</taxon>
        <taxon>Sphingobacteriaceae</taxon>
        <taxon>Pedobacter</taxon>
    </lineage>
</organism>
<dbReference type="AlphaFoldDB" id="A0A1H0G7X3"/>
<sequence length="135" mass="15795">MPRKKSPNPDELLTRFVRTRVTEKVYMRLDKIRLNSDCHSVGGVARKLLSQEKITLFYKDMTLNATMEELALIRKELKAIGININQITRSFNQDKAETHRAFYVLKVANQYKKVDKKVDELLTLISKLADKWLQK</sequence>
<evidence type="ECO:0000313" key="2">
    <source>
        <dbReference type="Proteomes" id="UP000183200"/>
    </source>
</evidence>
<dbReference type="Proteomes" id="UP000183200">
    <property type="component" value="Unassembled WGS sequence"/>
</dbReference>
<name>A0A1H0G7X3_9SPHI</name>
<reference evidence="2" key="1">
    <citation type="submission" date="2016-10" db="EMBL/GenBank/DDBJ databases">
        <authorList>
            <person name="Varghese N."/>
            <person name="Submissions S."/>
        </authorList>
    </citation>
    <scope>NUCLEOTIDE SEQUENCE [LARGE SCALE GENOMIC DNA]</scope>
    <source>
        <strain evidence="2">DSM 19110</strain>
    </source>
</reference>
<accession>A0A1H0G7X3</accession>
<gene>
    <name evidence="1" type="ORF">SAMN05421820_11168</name>
</gene>
<dbReference type="RefSeq" id="WP_074611837.1">
    <property type="nucleotide sequence ID" value="NZ_FNGY01000011.1"/>
</dbReference>
<dbReference type="OrthoDB" id="678846at2"/>